<evidence type="ECO:0000313" key="1">
    <source>
        <dbReference type="EMBL" id="KAJ8669855.1"/>
    </source>
</evidence>
<dbReference type="Proteomes" id="UP001239111">
    <property type="component" value="Chromosome 3"/>
</dbReference>
<accession>A0ACC2NJW8</accession>
<keyword evidence="2" id="KW-1185">Reference proteome</keyword>
<gene>
    <name evidence="1" type="ORF">QAD02_001114</name>
</gene>
<protein>
    <submittedName>
        <fullName evidence="1">Uncharacterized protein</fullName>
    </submittedName>
</protein>
<proteinExistence type="predicted"/>
<name>A0ACC2NJW8_9HYME</name>
<sequence length="110" mass="12629">MRRTHSGYGGYEPVPTSSSHSLEEENDGMAEELRGKIQALKSLSIDIGSEVKFQNGILHDMDDDFERTNSTLFGSMSRVLRLAKGRHNYYTVYLFLFALVVFFTLWIFIK</sequence>
<organism evidence="1 2">
    <name type="scientific">Eretmocerus hayati</name>
    <dbReference type="NCBI Taxonomy" id="131215"/>
    <lineage>
        <taxon>Eukaryota</taxon>
        <taxon>Metazoa</taxon>
        <taxon>Ecdysozoa</taxon>
        <taxon>Arthropoda</taxon>
        <taxon>Hexapoda</taxon>
        <taxon>Insecta</taxon>
        <taxon>Pterygota</taxon>
        <taxon>Neoptera</taxon>
        <taxon>Endopterygota</taxon>
        <taxon>Hymenoptera</taxon>
        <taxon>Apocrita</taxon>
        <taxon>Proctotrupomorpha</taxon>
        <taxon>Chalcidoidea</taxon>
        <taxon>Aphelinidae</taxon>
        <taxon>Aphelininae</taxon>
        <taxon>Eretmocerus</taxon>
    </lineage>
</organism>
<comment type="caution">
    <text evidence="1">The sequence shown here is derived from an EMBL/GenBank/DDBJ whole genome shotgun (WGS) entry which is preliminary data.</text>
</comment>
<dbReference type="EMBL" id="CM056743">
    <property type="protein sequence ID" value="KAJ8669855.1"/>
    <property type="molecule type" value="Genomic_DNA"/>
</dbReference>
<reference evidence="1" key="1">
    <citation type="submission" date="2023-04" db="EMBL/GenBank/DDBJ databases">
        <title>A chromosome-level genome assembly of the parasitoid wasp Eretmocerus hayati.</title>
        <authorList>
            <person name="Zhong Y."/>
            <person name="Liu S."/>
            <person name="Liu Y."/>
        </authorList>
    </citation>
    <scope>NUCLEOTIDE SEQUENCE</scope>
    <source>
        <strain evidence="1">ZJU_SS_LIU_2023</strain>
    </source>
</reference>
<evidence type="ECO:0000313" key="2">
    <source>
        <dbReference type="Proteomes" id="UP001239111"/>
    </source>
</evidence>